<dbReference type="InterPro" id="IPR010598">
    <property type="entry name" value="C5-epim_C"/>
</dbReference>
<dbReference type="Pfam" id="PF06662">
    <property type="entry name" value="C5-epim_C"/>
    <property type="match status" value="1"/>
</dbReference>
<feature type="non-terminal residue" evidence="2">
    <location>
        <position position="1"/>
    </location>
</feature>
<reference evidence="2" key="1">
    <citation type="journal article" date="2020" name="mSystems">
        <title>Genome- and Community-Level Interaction Insights into Carbon Utilization and Element Cycling Functions of Hydrothermarchaeota in Hydrothermal Sediment.</title>
        <authorList>
            <person name="Zhou Z."/>
            <person name="Liu Y."/>
            <person name="Xu W."/>
            <person name="Pan J."/>
            <person name="Luo Z.H."/>
            <person name="Li M."/>
        </authorList>
    </citation>
    <scope>NUCLEOTIDE SEQUENCE [LARGE SCALE GENOMIC DNA]</scope>
    <source>
        <strain evidence="2">HyVt-102</strain>
    </source>
</reference>
<dbReference type="PANTHER" id="PTHR13174">
    <property type="entry name" value="D-GLUCURONYL C5-EPIMERASE"/>
    <property type="match status" value="1"/>
</dbReference>
<dbReference type="InterPro" id="IPR039721">
    <property type="entry name" value="C5-epimerase"/>
</dbReference>
<evidence type="ECO:0000313" key="2">
    <source>
        <dbReference type="EMBL" id="HDI83231.1"/>
    </source>
</evidence>
<accession>A0A7C0ZCW7</accession>
<protein>
    <recommendedName>
        <fullName evidence="1">D-glucuronyl C5-epimerase C-terminal domain-containing protein</fullName>
    </recommendedName>
</protein>
<name>A0A7C0ZCW7_UNCW3</name>
<dbReference type="GO" id="GO:0015012">
    <property type="term" value="P:heparan sulfate proteoglycan biosynthetic process"/>
    <property type="evidence" value="ECO:0007669"/>
    <property type="project" value="InterPro"/>
</dbReference>
<dbReference type="PANTHER" id="PTHR13174:SF3">
    <property type="entry name" value="D-GLUCURONYL C5-EPIMERASE"/>
    <property type="match status" value="1"/>
</dbReference>
<sequence length="243" mass="28794">PVTVALYGLYQYQMYENTKNKIFLNSSIICGKWLLKKGEKINNALLWKHPYPNRFLKMEPGWICGLTQALGGALFLYLKRHSEVFEGSDTLAVEPLFHPVREGGVANSIGDYHFLEEYPSNPPSATLNGFLYMLLVLHEFAENGHKKSKDAFTFYAENLKKHLHLYDTGYWSLYDLWKVKRLASREYHFLHIGLLERLYEITGDSIFHQYKNKWERYWRSSKCRLLWFISKIKEKTYIHRAKR</sequence>
<dbReference type="GO" id="GO:0047464">
    <property type="term" value="F:heparosan-N-sulfate-glucuronate 5-epimerase activity"/>
    <property type="evidence" value="ECO:0007669"/>
    <property type="project" value="InterPro"/>
</dbReference>
<comment type="caution">
    <text evidence="2">The sequence shown here is derived from an EMBL/GenBank/DDBJ whole genome shotgun (WGS) entry which is preliminary data.</text>
</comment>
<dbReference type="Proteomes" id="UP000885847">
    <property type="component" value="Unassembled WGS sequence"/>
</dbReference>
<gene>
    <name evidence="2" type="ORF">ENF18_05520</name>
</gene>
<evidence type="ECO:0000259" key="1">
    <source>
        <dbReference type="Pfam" id="PF06662"/>
    </source>
</evidence>
<feature type="domain" description="D-glucuronyl C5-epimerase C-terminal" evidence="1">
    <location>
        <begin position="56"/>
        <end position="215"/>
    </location>
</feature>
<dbReference type="AlphaFoldDB" id="A0A7C0ZCW7"/>
<dbReference type="EMBL" id="DQWE01000263">
    <property type="protein sequence ID" value="HDI83231.1"/>
    <property type="molecule type" value="Genomic_DNA"/>
</dbReference>
<proteinExistence type="predicted"/>
<organism evidence="2">
    <name type="scientific">candidate division WOR-3 bacterium</name>
    <dbReference type="NCBI Taxonomy" id="2052148"/>
    <lineage>
        <taxon>Bacteria</taxon>
        <taxon>Bacteria division WOR-3</taxon>
    </lineage>
</organism>